<keyword evidence="13" id="KW-1185">Reference proteome</keyword>
<dbReference type="EMBL" id="BMYQ01000001">
    <property type="protein sequence ID" value="GGW21415.1"/>
    <property type="molecule type" value="Genomic_DNA"/>
</dbReference>
<evidence type="ECO:0000256" key="8">
    <source>
        <dbReference type="ARBA" id="ARBA00023125"/>
    </source>
</evidence>
<evidence type="ECO:0000259" key="11">
    <source>
        <dbReference type="PROSITE" id="PS50045"/>
    </source>
</evidence>
<dbReference type="PANTHER" id="PTHR32071:SF117">
    <property type="entry name" value="PTS-DEPENDENT DIHYDROXYACETONE KINASE OPERON REGULATORY PROTEIN-RELATED"/>
    <property type="match status" value="1"/>
</dbReference>
<dbReference type="GO" id="GO:0000160">
    <property type="term" value="P:phosphorelay signal transduction system"/>
    <property type="evidence" value="ECO:0007669"/>
    <property type="project" value="UniProtKB-KW"/>
</dbReference>
<dbReference type="Pfam" id="PF00158">
    <property type="entry name" value="Sigma54_activat"/>
    <property type="match status" value="1"/>
</dbReference>
<dbReference type="SUPFAM" id="SSF46689">
    <property type="entry name" value="Homeodomain-like"/>
    <property type="match status" value="1"/>
</dbReference>
<dbReference type="GO" id="GO:0043565">
    <property type="term" value="F:sequence-specific DNA binding"/>
    <property type="evidence" value="ECO:0007669"/>
    <property type="project" value="InterPro"/>
</dbReference>
<sequence length="370" mass="40133">MTTHWMFQEAVTTVVPLPGSVEQALCGRLIDRLIPGNAPRMQRLKQLVEFVAPCDAPALVIGPSGSGKELVAEALHRLSGRRGEFVAVNCAAIPAELLEGELFGHEKGAFTGAERSRTGLIELAAGGTLFLDEIGDMPLAMQAKLLRVLESRQIRRVGGNGTVSVDFRVVAATHRGLEAMVTAGTFRADLFYRLSAFPLDVPALSERPGDLPVILERLVEDQRKQTPGFPAPEFDTSALRALAARDWPGNIRELRSIVQRAFAFFGGQTVTAREVERNLIQMQPPLAEENRCEWPEAPSPAGDASSFDAALSKGVDLDLRIYLRDIEVSLIEAALGQTAGCVTRAAEALRLRRTTLIEKMKKYGIAAAAI</sequence>
<dbReference type="Gene3D" id="3.40.50.300">
    <property type="entry name" value="P-loop containing nucleotide triphosphate hydrolases"/>
    <property type="match status" value="1"/>
</dbReference>
<name>A0A918ILE3_9RHOB</name>
<dbReference type="SMART" id="SM00382">
    <property type="entry name" value="AAA"/>
    <property type="match status" value="1"/>
</dbReference>
<evidence type="ECO:0000313" key="12">
    <source>
        <dbReference type="EMBL" id="GGW21415.1"/>
    </source>
</evidence>
<dbReference type="PROSITE" id="PS50045">
    <property type="entry name" value="SIGMA54_INTERACT_4"/>
    <property type="match status" value="1"/>
</dbReference>
<comment type="caution">
    <text evidence="12">The sequence shown here is derived from an EMBL/GenBank/DDBJ whole genome shotgun (WGS) entry which is preliminary data.</text>
</comment>
<dbReference type="FunFam" id="3.40.50.300:FF:000006">
    <property type="entry name" value="DNA-binding transcriptional regulator NtrC"/>
    <property type="match status" value="1"/>
</dbReference>
<keyword evidence="5" id="KW-0067">ATP-binding</keyword>
<dbReference type="Pfam" id="PF02954">
    <property type="entry name" value="HTH_8"/>
    <property type="match status" value="1"/>
</dbReference>
<dbReference type="CDD" id="cd00009">
    <property type="entry name" value="AAA"/>
    <property type="match status" value="1"/>
</dbReference>
<accession>A0A918ILE3</accession>
<dbReference type="InterPro" id="IPR002078">
    <property type="entry name" value="Sigma_54_int"/>
</dbReference>
<dbReference type="InterPro" id="IPR058031">
    <property type="entry name" value="AAA_lid_NorR"/>
</dbReference>
<keyword evidence="8" id="KW-0238">DNA-binding</keyword>
<dbReference type="InterPro" id="IPR025943">
    <property type="entry name" value="Sigma_54_int_dom_ATP-bd_2"/>
</dbReference>
<dbReference type="PANTHER" id="PTHR32071">
    <property type="entry name" value="TRANSCRIPTIONAL REGULATORY PROTEIN"/>
    <property type="match status" value="1"/>
</dbReference>
<dbReference type="InterPro" id="IPR027417">
    <property type="entry name" value="P-loop_NTPase"/>
</dbReference>
<evidence type="ECO:0000256" key="7">
    <source>
        <dbReference type="ARBA" id="ARBA00023015"/>
    </source>
</evidence>
<comment type="function">
    <text evidence="1">Required for activation of most nif operons, which are directly involved in nitrogen fixation.</text>
</comment>
<dbReference type="GO" id="GO:0006355">
    <property type="term" value="P:regulation of DNA-templated transcription"/>
    <property type="evidence" value="ECO:0007669"/>
    <property type="project" value="InterPro"/>
</dbReference>
<dbReference type="SUPFAM" id="SSF52540">
    <property type="entry name" value="P-loop containing nucleoside triphosphate hydrolases"/>
    <property type="match status" value="1"/>
</dbReference>
<proteinExistence type="predicted"/>
<comment type="subunit">
    <text evidence="2">Interacts with sigma-54.</text>
</comment>
<keyword evidence="10" id="KW-0804">Transcription</keyword>
<dbReference type="InterPro" id="IPR002197">
    <property type="entry name" value="HTH_Fis"/>
</dbReference>
<evidence type="ECO:0000256" key="6">
    <source>
        <dbReference type="ARBA" id="ARBA00023012"/>
    </source>
</evidence>
<evidence type="ECO:0000256" key="2">
    <source>
        <dbReference type="ARBA" id="ARBA00011135"/>
    </source>
</evidence>
<reference evidence="12" key="1">
    <citation type="journal article" date="2014" name="Int. J. Syst. Evol. Microbiol.">
        <title>Complete genome sequence of Corynebacterium casei LMG S-19264T (=DSM 44701T), isolated from a smear-ripened cheese.</title>
        <authorList>
            <consortium name="US DOE Joint Genome Institute (JGI-PGF)"/>
            <person name="Walter F."/>
            <person name="Albersmeier A."/>
            <person name="Kalinowski J."/>
            <person name="Ruckert C."/>
        </authorList>
    </citation>
    <scope>NUCLEOTIDE SEQUENCE</scope>
    <source>
        <strain evidence="12">KCTC 23714</strain>
    </source>
</reference>
<evidence type="ECO:0000256" key="4">
    <source>
        <dbReference type="ARBA" id="ARBA00022741"/>
    </source>
</evidence>
<evidence type="ECO:0000256" key="1">
    <source>
        <dbReference type="ARBA" id="ARBA00002167"/>
    </source>
</evidence>
<organism evidence="12 13">
    <name type="scientific">Gemmobacter lanyuensis</name>
    <dbReference type="NCBI Taxonomy" id="1054497"/>
    <lineage>
        <taxon>Bacteria</taxon>
        <taxon>Pseudomonadati</taxon>
        <taxon>Pseudomonadota</taxon>
        <taxon>Alphaproteobacteria</taxon>
        <taxon>Rhodobacterales</taxon>
        <taxon>Paracoccaceae</taxon>
        <taxon>Gemmobacter</taxon>
    </lineage>
</organism>
<keyword evidence="9" id="KW-0010">Activator</keyword>
<feature type="domain" description="Sigma-54 factor interaction" evidence="11">
    <location>
        <begin position="34"/>
        <end position="263"/>
    </location>
</feature>
<dbReference type="GO" id="GO:0005524">
    <property type="term" value="F:ATP binding"/>
    <property type="evidence" value="ECO:0007669"/>
    <property type="project" value="UniProtKB-KW"/>
</dbReference>
<dbReference type="Pfam" id="PF25601">
    <property type="entry name" value="AAA_lid_14"/>
    <property type="match status" value="1"/>
</dbReference>
<dbReference type="AlphaFoldDB" id="A0A918ILE3"/>
<gene>
    <name evidence="12" type="primary">fleQ</name>
    <name evidence="12" type="ORF">GCM10011452_01680</name>
</gene>
<keyword evidence="6" id="KW-0902">Two-component regulatory system</keyword>
<keyword evidence="7" id="KW-0805">Transcription regulation</keyword>
<evidence type="ECO:0000256" key="10">
    <source>
        <dbReference type="ARBA" id="ARBA00023163"/>
    </source>
</evidence>
<reference evidence="12" key="2">
    <citation type="submission" date="2020-09" db="EMBL/GenBank/DDBJ databases">
        <authorList>
            <person name="Sun Q."/>
            <person name="Kim S."/>
        </authorList>
    </citation>
    <scope>NUCLEOTIDE SEQUENCE</scope>
    <source>
        <strain evidence="12">KCTC 23714</strain>
    </source>
</reference>
<evidence type="ECO:0000256" key="9">
    <source>
        <dbReference type="ARBA" id="ARBA00023159"/>
    </source>
</evidence>
<dbReference type="Gene3D" id="1.10.10.60">
    <property type="entry name" value="Homeodomain-like"/>
    <property type="match status" value="1"/>
</dbReference>
<dbReference type="InterPro" id="IPR009057">
    <property type="entry name" value="Homeodomain-like_sf"/>
</dbReference>
<dbReference type="RefSeq" id="WP_229803983.1">
    <property type="nucleotide sequence ID" value="NZ_BMYQ01000001.1"/>
</dbReference>
<dbReference type="InterPro" id="IPR003593">
    <property type="entry name" value="AAA+_ATPase"/>
</dbReference>
<dbReference type="PROSITE" id="PS00676">
    <property type="entry name" value="SIGMA54_INTERACT_2"/>
    <property type="match status" value="1"/>
</dbReference>
<keyword evidence="4" id="KW-0547">Nucleotide-binding</keyword>
<protein>
    <recommendedName>
        <fullName evidence="3">Nif-specific regulatory protein</fullName>
    </recommendedName>
</protein>
<evidence type="ECO:0000256" key="3">
    <source>
        <dbReference type="ARBA" id="ARBA00015308"/>
    </source>
</evidence>
<evidence type="ECO:0000313" key="13">
    <source>
        <dbReference type="Proteomes" id="UP000628984"/>
    </source>
</evidence>
<dbReference type="Gene3D" id="1.10.8.60">
    <property type="match status" value="1"/>
</dbReference>
<dbReference type="Proteomes" id="UP000628984">
    <property type="component" value="Unassembled WGS sequence"/>
</dbReference>
<dbReference type="PRINTS" id="PR01590">
    <property type="entry name" value="HTHFIS"/>
</dbReference>
<evidence type="ECO:0000256" key="5">
    <source>
        <dbReference type="ARBA" id="ARBA00022840"/>
    </source>
</evidence>